<comment type="caution">
    <text evidence="2">The sequence shown here is derived from an EMBL/GenBank/DDBJ whole genome shotgun (WGS) entry which is preliminary data.</text>
</comment>
<gene>
    <name evidence="2" type="ORF">MSAN_00589300</name>
</gene>
<feature type="compositionally biased region" description="Low complexity" evidence="1">
    <location>
        <begin position="1"/>
        <end position="16"/>
    </location>
</feature>
<proteinExistence type="predicted"/>
<accession>A0A8H6ZCI4</accession>
<dbReference type="AlphaFoldDB" id="A0A8H6ZCI4"/>
<dbReference type="EMBL" id="JACAZH010000003">
    <property type="protein sequence ID" value="KAF7373776.1"/>
    <property type="molecule type" value="Genomic_DNA"/>
</dbReference>
<evidence type="ECO:0000313" key="3">
    <source>
        <dbReference type="Proteomes" id="UP000623467"/>
    </source>
</evidence>
<protein>
    <submittedName>
        <fullName evidence="2">Uncharacterized protein</fullName>
    </submittedName>
</protein>
<feature type="region of interest" description="Disordered" evidence="1">
    <location>
        <begin position="1"/>
        <end position="135"/>
    </location>
</feature>
<organism evidence="2 3">
    <name type="scientific">Mycena sanguinolenta</name>
    <dbReference type="NCBI Taxonomy" id="230812"/>
    <lineage>
        <taxon>Eukaryota</taxon>
        <taxon>Fungi</taxon>
        <taxon>Dikarya</taxon>
        <taxon>Basidiomycota</taxon>
        <taxon>Agaricomycotina</taxon>
        <taxon>Agaricomycetes</taxon>
        <taxon>Agaricomycetidae</taxon>
        <taxon>Agaricales</taxon>
        <taxon>Marasmiineae</taxon>
        <taxon>Mycenaceae</taxon>
        <taxon>Mycena</taxon>
    </lineage>
</organism>
<feature type="compositionally biased region" description="Polar residues" evidence="1">
    <location>
        <begin position="30"/>
        <end position="50"/>
    </location>
</feature>
<evidence type="ECO:0000256" key="1">
    <source>
        <dbReference type="SAM" id="MobiDB-lite"/>
    </source>
</evidence>
<feature type="compositionally biased region" description="Basic and acidic residues" evidence="1">
    <location>
        <begin position="89"/>
        <end position="101"/>
    </location>
</feature>
<dbReference type="Proteomes" id="UP000623467">
    <property type="component" value="Unassembled WGS sequence"/>
</dbReference>
<evidence type="ECO:0000313" key="2">
    <source>
        <dbReference type="EMBL" id="KAF7373776.1"/>
    </source>
</evidence>
<name>A0A8H6ZCI4_9AGAR</name>
<reference evidence="2" key="1">
    <citation type="submission" date="2020-05" db="EMBL/GenBank/DDBJ databases">
        <title>Mycena genomes resolve the evolution of fungal bioluminescence.</title>
        <authorList>
            <person name="Tsai I.J."/>
        </authorList>
    </citation>
    <scope>NUCLEOTIDE SEQUENCE</scope>
    <source>
        <strain evidence="2">160909Yilan</strain>
    </source>
</reference>
<keyword evidence="3" id="KW-1185">Reference proteome</keyword>
<feature type="compositionally biased region" description="Low complexity" evidence="1">
    <location>
        <begin position="102"/>
        <end position="111"/>
    </location>
</feature>
<sequence length="163" mass="17130">MAASSSVTTSSATSTSNRKCAREPLANVENAASTVTTPSADASVESTIDLSTAPPSPKPYDDELLPPPTKRSRNSRTTIDINSDEEENEVKPSKSNRHDRSVSASSSSGGRRSSRTTEAGNQIARGLKSIGDGMSAPLITKADTSHVDEVIDVFTADPTLLPR</sequence>
<dbReference type="OrthoDB" id="2989418at2759"/>